<dbReference type="InterPro" id="IPR036736">
    <property type="entry name" value="ACP-like_sf"/>
</dbReference>
<dbReference type="EMBL" id="VCDI01000010">
    <property type="protein sequence ID" value="TLU70849.1"/>
    <property type="molecule type" value="Genomic_DNA"/>
</dbReference>
<dbReference type="Proteomes" id="UP000305654">
    <property type="component" value="Unassembled WGS sequence"/>
</dbReference>
<dbReference type="Gene3D" id="3.40.50.980">
    <property type="match status" value="2"/>
</dbReference>
<name>A0A5R9J1M3_9PROT</name>
<dbReference type="SUPFAM" id="SSF47336">
    <property type="entry name" value="ACP-like"/>
    <property type="match status" value="1"/>
</dbReference>
<evidence type="ECO:0000256" key="2">
    <source>
        <dbReference type="ARBA" id="ARBA00022553"/>
    </source>
</evidence>
<dbReference type="GO" id="GO:0031177">
    <property type="term" value="F:phosphopantetheine binding"/>
    <property type="evidence" value="ECO:0007669"/>
    <property type="project" value="InterPro"/>
</dbReference>
<dbReference type="Gene3D" id="3.30.300.30">
    <property type="match status" value="1"/>
</dbReference>
<evidence type="ECO:0000256" key="1">
    <source>
        <dbReference type="ARBA" id="ARBA00022450"/>
    </source>
</evidence>
<keyword evidence="2" id="KW-0597">Phosphoprotein</keyword>
<dbReference type="PROSITE" id="PS50075">
    <property type="entry name" value="CARRIER"/>
    <property type="match status" value="1"/>
</dbReference>
<dbReference type="SMART" id="SM00823">
    <property type="entry name" value="PKS_PP"/>
    <property type="match status" value="1"/>
</dbReference>
<dbReference type="Gene3D" id="1.10.1200.10">
    <property type="entry name" value="ACP-like"/>
    <property type="match status" value="1"/>
</dbReference>
<dbReference type="InterPro" id="IPR020806">
    <property type="entry name" value="PKS_PP-bd"/>
</dbReference>
<evidence type="ECO:0000313" key="5">
    <source>
        <dbReference type="Proteomes" id="UP000305654"/>
    </source>
</evidence>
<dbReference type="InterPro" id="IPR009081">
    <property type="entry name" value="PP-bd_ACP"/>
</dbReference>
<feature type="domain" description="Carrier" evidence="3">
    <location>
        <begin position="481"/>
        <end position="556"/>
    </location>
</feature>
<reference evidence="4 5" key="1">
    <citation type="submission" date="2019-05" db="EMBL/GenBank/DDBJ databases">
        <authorList>
            <person name="Pankratov T."/>
            <person name="Grouzdev D."/>
        </authorList>
    </citation>
    <scope>NUCLEOTIDE SEQUENCE [LARGE SCALE GENOMIC DNA]</scope>
    <source>
        <strain evidence="4 5">KEBCLARHB70R</strain>
    </source>
</reference>
<dbReference type="GO" id="GO:0005737">
    <property type="term" value="C:cytoplasm"/>
    <property type="evidence" value="ECO:0007669"/>
    <property type="project" value="TreeGrafter"/>
</dbReference>
<sequence>MLRRQGIGAGSHVGFVLADRIAQIVAMLGILRAGAAYVPFDLGNPRPTLSGMAADSEIAAMLVDADGGVGSDRFWEAATITLPPGGNPSATGVGPFLVEPVLVDPATVGPDSPAYVMFTSGSTGRPKPVVVPHRGVVRLVVGADYASFGPDEVFLQLAPLAFDASTFEIWGALLNGGRLVLPTMAQPSLDDIAGLIQGAGVTTLWLTAGLFHLMIDTRLEALRPLRQLLAGGDVLSPAHVGRAMRALPGCRLINGYGPTENTTFTCCHTIRPGDEAGPIPIGTPIAGTEIRLLDPELMAVPPGTVGELYAGGQGVALGYLGLPELTATRFVADPMNPGARLYRTGDMVRQRPDGALEFHGRQDGQVKLDGKRVELSAIEAALREVAAARDVVVTVAGEPAGRRIVAHLLQPEESTEASGRERDDALRSALRGLLPAYMVPSAFLSHASFPLTVNGKIDRVALNAAFASRNGQGTAGPAPATTTGSLETVVAEVWGRALGISDPPRDRNFFDLGGTSLQLMAIHAELRIRLRSDLDMTDLFARPTIAALAAHLSKKAGPSQDQSAPVEVLAARDRGARQRDAFARLRRTRA</sequence>
<dbReference type="InterPro" id="IPR010071">
    <property type="entry name" value="AA_adenyl_dom"/>
</dbReference>
<dbReference type="InterPro" id="IPR045851">
    <property type="entry name" value="AMP-bd_C_sf"/>
</dbReference>
<dbReference type="Pfam" id="PF00501">
    <property type="entry name" value="AMP-binding"/>
    <property type="match status" value="1"/>
</dbReference>
<keyword evidence="1" id="KW-0596">Phosphopantetheine</keyword>
<dbReference type="PANTHER" id="PTHR45527">
    <property type="entry name" value="NONRIBOSOMAL PEPTIDE SYNTHETASE"/>
    <property type="match status" value="1"/>
</dbReference>
<gene>
    <name evidence="4" type="ORF">FE263_19890</name>
</gene>
<dbReference type="OrthoDB" id="9770470at2"/>
<accession>A0A5R9J1M3</accession>
<dbReference type="PROSITE" id="PS00455">
    <property type="entry name" value="AMP_BINDING"/>
    <property type="match status" value="1"/>
</dbReference>
<proteinExistence type="predicted"/>
<dbReference type="InterPro" id="IPR020845">
    <property type="entry name" value="AMP-binding_CS"/>
</dbReference>
<dbReference type="NCBIfam" id="TIGR01733">
    <property type="entry name" value="AA-adenyl-dom"/>
    <property type="match status" value="1"/>
</dbReference>
<dbReference type="Gene3D" id="2.30.38.10">
    <property type="entry name" value="Luciferase, Domain 3"/>
    <property type="match status" value="1"/>
</dbReference>
<dbReference type="Pfam" id="PF00550">
    <property type="entry name" value="PP-binding"/>
    <property type="match status" value="1"/>
</dbReference>
<dbReference type="InterPro" id="IPR000873">
    <property type="entry name" value="AMP-dep_synth/lig_dom"/>
</dbReference>
<organism evidence="4 5">
    <name type="scientific">Lichenicoccus roseus</name>
    <dbReference type="NCBI Taxonomy" id="2683649"/>
    <lineage>
        <taxon>Bacteria</taxon>
        <taxon>Pseudomonadati</taxon>
        <taxon>Pseudomonadota</taxon>
        <taxon>Alphaproteobacteria</taxon>
        <taxon>Acetobacterales</taxon>
        <taxon>Acetobacteraceae</taxon>
        <taxon>Lichenicoccus</taxon>
    </lineage>
</organism>
<protein>
    <submittedName>
        <fullName evidence="4">Amino acid adenylation domain-containing protein</fullName>
    </submittedName>
</protein>
<dbReference type="GO" id="GO:0044550">
    <property type="term" value="P:secondary metabolite biosynthetic process"/>
    <property type="evidence" value="ECO:0007669"/>
    <property type="project" value="TreeGrafter"/>
</dbReference>
<evidence type="ECO:0000313" key="4">
    <source>
        <dbReference type="EMBL" id="TLU70849.1"/>
    </source>
</evidence>
<dbReference type="PANTHER" id="PTHR45527:SF1">
    <property type="entry name" value="FATTY ACID SYNTHASE"/>
    <property type="match status" value="1"/>
</dbReference>
<dbReference type="AlphaFoldDB" id="A0A5R9J1M3"/>
<dbReference type="GO" id="GO:0043041">
    <property type="term" value="P:amino acid activation for nonribosomal peptide biosynthetic process"/>
    <property type="evidence" value="ECO:0007669"/>
    <property type="project" value="TreeGrafter"/>
</dbReference>
<keyword evidence="5" id="KW-1185">Reference proteome</keyword>
<evidence type="ECO:0000259" key="3">
    <source>
        <dbReference type="PROSITE" id="PS50075"/>
    </source>
</evidence>
<dbReference type="SUPFAM" id="SSF56801">
    <property type="entry name" value="Acetyl-CoA synthetase-like"/>
    <property type="match status" value="1"/>
</dbReference>
<comment type="caution">
    <text evidence="4">The sequence shown here is derived from an EMBL/GenBank/DDBJ whole genome shotgun (WGS) entry which is preliminary data.</text>
</comment>